<proteinExistence type="predicted"/>
<feature type="signal peptide" evidence="2">
    <location>
        <begin position="1"/>
        <end position="26"/>
    </location>
</feature>
<evidence type="ECO:0000313" key="5">
    <source>
        <dbReference type="Proteomes" id="UP001595909"/>
    </source>
</evidence>
<comment type="caution">
    <text evidence="4">The sequence shown here is derived from an EMBL/GenBank/DDBJ whole genome shotgun (WGS) entry which is preliminary data.</text>
</comment>
<dbReference type="RefSeq" id="WP_345332983.1">
    <property type="nucleotide sequence ID" value="NZ_BAABHN010000061.1"/>
</dbReference>
<reference evidence="5" key="1">
    <citation type="journal article" date="2019" name="Int. J. Syst. Evol. Microbiol.">
        <title>The Global Catalogue of Microorganisms (GCM) 10K type strain sequencing project: providing services to taxonomists for standard genome sequencing and annotation.</title>
        <authorList>
            <consortium name="The Broad Institute Genomics Platform"/>
            <consortium name="The Broad Institute Genome Sequencing Center for Infectious Disease"/>
            <person name="Wu L."/>
            <person name="Ma J."/>
        </authorList>
    </citation>
    <scope>NUCLEOTIDE SEQUENCE [LARGE SCALE GENOMIC DNA]</scope>
    <source>
        <strain evidence="5">CCUG 50347</strain>
    </source>
</reference>
<dbReference type="Proteomes" id="UP001595909">
    <property type="component" value="Unassembled WGS sequence"/>
</dbReference>
<dbReference type="Pfam" id="PF20568">
    <property type="entry name" value="DUF6777"/>
    <property type="match status" value="1"/>
</dbReference>
<evidence type="ECO:0000256" key="1">
    <source>
        <dbReference type="SAM" id="MobiDB-lite"/>
    </source>
</evidence>
<organism evidence="4 5">
    <name type="scientific">Actinomycetospora chibensis</name>
    <dbReference type="NCBI Taxonomy" id="663606"/>
    <lineage>
        <taxon>Bacteria</taxon>
        <taxon>Bacillati</taxon>
        <taxon>Actinomycetota</taxon>
        <taxon>Actinomycetes</taxon>
        <taxon>Pseudonocardiales</taxon>
        <taxon>Pseudonocardiaceae</taxon>
        <taxon>Actinomycetospora</taxon>
    </lineage>
</organism>
<accession>A0ABV9RSW6</accession>
<feature type="region of interest" description="Disordered" evidence="1">
    <location>
        <begin position="223"/>
        <end position="266"/>
    </location>
</feature>
<evidence type="ECO:0000256" key="2">
    <source>
        <dbReference type="SAM" id="SignalP"/>
    </source>
</evidence>
<dbReference type="InterPro" id="IPR046704">
    <property type="entry name" value="DUF6777"/>
</dbReference>
<name>A0ABV9RSW6_9PSEU</name>
<sequence length="266" mass="26087">MKYRPILTTFAVAGLICGGAVGTAMAADSTPAGLAAPPALVAQSAATPGLNPFAPPAAGGLDAVLPAASVGAVSGATPGLYGGTRDNACDSASMASFLQANPDRGNAFAAAQQIAPADIGGYLDALTPVTLRADTAVTNNGFSNGSATPFQAVLQAGTAVMVDEFGVPQVRCACGNPLEGSMQNGPAGLTGDTWEGLSSDDVDSISASDHRIDEFALVTPTNETMTRPTSSHGDRDYVTPGGSTTGTTAGTTGTTAGTTGTTAGTT</sequence>
<feature type="domain" description="DUF6777" evidence="3">
    <location>
        <begin position="72"/>
        <end position="226"/>
    </location>
</feature>
<evidence type="ECO:0000313" key="4">
    <source>
        <dbReference type="EMBL" id="MFC4836376.1"/>
    </source>
</evidence>
<feature type="non-terminal residue" evidence="4">
    <location>
        <position position="266"/>
    </location>
</feature>
<keyword evidence="5" id="KW-1185">Reference proteome</keyword>
<keyword evidence="2" id="KW-0732">Signal</keyword>
<feature type="compositionally biased region" description="Low complexity" evidence="1">
    <location>
        <begin position="241"/>
        <end position="266"/>
    </location>
</feature>
<protein>
    <submittedName>
        <fullName evidence="4">DUF6777 domain-containing protein</fullName>
    </submittedName>
</protein>
<dbReference type="EMBL" id="JBHSIM010000061">
    <property type="protein sequence ID" value="MFC4836376.1"/>
    <property type="molecule type" value="Genomic_DNA"/>
</dbReference>
<evidence type="ECO:0000259" key="3">
    <source>
        <dbReference type="Pfam" id="PF20568"/>
    </source>
</evidence>
<gene>
    <name evidence="4" type="ORF">ACFPEL_28485</name>
</gene>
<feature type="chain" id="PRO_5046359994" evidence="2">
    <location>
        <begin position="27"/>
        <end position="266"/>
    </location>
</feature>